<evidence type="ECO:0000313" key="3">
    <source>
        <dbReference type="EMBL" id="WAW15760.1"/>
    </source>
</evidence>
<feature type="chain" id="PRO_5046722688" evidence="1">
    <location>
        <begin position="27"/>
        <end position="412"/>
    </location>
</feature>
<evidence type="ECO:0000256" key="1">
    <source>
        <dbReference type="SAM" id="SignalP"/>
    </source>
</evidence>
<feature type="domain" description="Putative amidase" evidence="2">
    <location>
        <begin position="238"/>
        <end position="379"/>
    </location>
</feature>
<keyword evidence="1" id="KW-0732">Signal</keyword>
<keyword evidence="4" id="KW-1185">Reference proteome</keyword>
<evidence type="ECO:0000313" key="4">
    <source>
        <dbReference type="Proteomes" id="UP001164187"/>
    </source>
</evidence>
<sequence length="412" mass="47666">MKTKHKILTLAFASSIIFLSCIDIFAQDNNYSLPESYTVNYYLGKIVRKDFEDNNSSRITPKSLRSAKTLDETTISKKEFDNKYDKVNEALTSFYESNAQFNSLSENDKLRDMESFIEYQFNSKTTFEPNSYDIKIAYNAYKTNTFLKENTGKNIQDPITNVDIDFLINNYDKFREYMNYLNDYDFCDLLYSITTTLNNYDEKSDNTWKDRLIKKNNIFKSFFPNQDDVLITPRSVSSYNAKGAVNYAKKYLKSTGPGYYNFENPSYKGCYDCANFVSQCLHEGGGMRQIKINNDKWNNSNWYYRGSGHNFPTSYSGSWTQASNFKHHWAKRVGISVHDIARNNNNIYFKTAYGTPISIINKSTGQARHTIIVGGKKGSNDWWYYDHSGGNFGNSLVARTRGEKIVQFPLAF</sequence>
<dbReference type="RefSeq" id="WP_269312439.1">
    <property type="nucleotide sequence ID" value="NZ_CP114052.1"/>
</dbReference>
<proteinExistence type="predicted"/>
<dbReference type="Proteomes" id="UP001164187">
    <property type="component" value="Chromosome"/>
</dbReference>
<reference evidence="3" key="1">
    <citation type="submission" date="2022-12" db="EMBL/GenBank/DDBJ databases">
        <title>Peptostreptococcus.</title>
        <authorList>
            <person name="Lee S.H."/>
        </authorList>
    </citation>
    <scope>NUCLEOTIDE SEQUENCE</scope>
    <source>
        <strain evidence="3">CBA3647</strain>
    </source>
</reference>
<accession>A0ABY7JQX2</accession>
<organism evidence="3 4">
    <name type="scientific">Peptostreptococcus equinus</name>
    <dbReference type="NCBI Taxonomy" id="3003601"/>
    <lineage>
        <taxon>Bacteria</taxon>
        <taxon>Bacillati</taxon>
        <taxon>Bacillota</taxon>
        <taxon>Clostridia</taxon>
        <taxon>Peptostreptococcales</taxon>
        <taxon>Peptostreptococcaceae</taxon>
        <taxon>Peptostreptococcus</taxon>
    </lineage>
</organism>
<gene>
    <name evidence="3" type="ORF">O0R46_04725</name>
</gene>
<name>A0ABY7JQX2_9FIRM</name>
<dbReference type="EMBL" id="CP114052">
    <property type="protein sequence ID" value="WAW15760.1"/>
    <property type="molecule type" value="Genomic_DNA"/>
</dbReference>
<evidence type="ECO:0000259" key="2">
    <source>
        <dbReference type="Pfam" id="PF12671"/>
    </source>
</evidence>
<dbReference type="Pfam" id="PF12671">
    <property type="entry name" value="Amidase_6"/>
    <property type="match status" value="1"/>
</dbReference>
<dbReference type="InterPro" id="IPR024301">
    <property type="entry name" value="Amidase_6"/>
</dbReference>
<dbReference type="PANTHER" id="PTHR40032:SF1">
    <property type="entry name" value="EXPORTED PROTEIN"/>
    <property type="match status" value="1"/>
</dbReference>
<protein>
    <submittedName>
        <fullName evidence="3">Amidase domain-containing protein</fullName>
    </submittedName>
</protein>
<dbReference type="PROSITE" id="PS51257">
    <property type="entry name" value="PROKAR_LIPOPROTEIN"/>
    <property type="match status" value="1"/>
</dbReference>
<dbReference type="PANTHER" id="PTHR40032">
    <property type="entry name" value="EXPORTED PROTEIN-RELATED"/>
    <property type="match status" value="1"/>
</dbReference>
<feature type="signal peptide" evidence="1">
    <location>
        <begin position="1"/>
        <end position="26"/>
    </location>
</feature>